<gene>
    <name evidence="3" type="ORF">LGLO00237_LOCUS30779</name>
</gene>
<dbReference type="Pfam" id="PF00621">
    <property type="entry name" value="RhoGEF"/>
    <property type="match status" value="1"/>
</dbReference>
<evidence type="ECO:0000256" key="1">
    <source>
        <dbReference type="SAM" id="MobiDB-lite"/>
    </source>
</evidence>
<dbReference type="SUPFAM" id="SSF49562">
    <property type="entry name" value="C2 domain (Calcium/lipid-binding domain, CaLB)"/>
    <property type="match status" value="1"/>
</dbReference>
<dbReference type="InterPro" id="IPR035892">
    <property type="entry name" value="C2_domain_sf"/>
</dbReference>
<evidence type="ECO:0000259" key="2">
    <source>
        <dbReference type="PROSITE" id="PS50010"/>
    </source>
</evidence>
<evidence type="ECO:0000313" key="3">
    <source>
        <dbReference type="EMBL" id="CAE0678997.1"/>
    </source>
</evidence>
<dbReference type="PANTHER" id="PTHR12673">
    <property type="entry name" value="FACIOGENITAL DYSPLASIA PROTEIN"/>
    <property type="match status" value="1"/>
</dbReference>
<dbReference type="GO" id="GO:0005085">
    <property type="term" value="F:guanyl-nucleotide exchange factor activity"/>
    <property type="evidence" value="ECO:0007669"/>
    <property type="project" value="InterPro"/>
</dbReference>
<proteinExistence type="predicted"/>
<name>A0A7S4DYY1_9EUKA</name>
<feature type="region of interest" description="Disordered" evidence="1">
    <location>
        <begin position="475"/>
        <end position="500"/>
    </location>
</feature>
<dbReference type="EMBL" id="HBIV01043844">
    <property type="protein sequence ID" value="CAE0678997.1"/>
    <property type="molecule type" value="Transcribed_RNA"/>
</dbReference>
<dbReference type="Gene3D" id="2.60.40.150">
    <property type="entry name" value="C2 domain"/>
    <property type="match status" value="1"/>
</dbReference>
<dbReference type="InterPro" id="IPR000219">
    <property type="entry name" value="DH_dom"/>
</dbReference>
<dbReference type="SMART" id="SM00325">
    <property type="entry name" value="RhoGEF"/>
    <property type="match status" value="1"/>
</dbReference>
<dbReference type="Gene3D" id="1.20.900.10">
    <property type="entry name" value="Dbl homology (DH) domain"/>
    <property type="match status" value="1"/>
</dbReference>
<feature type="region of interest" description="Disordered" evidence="1">
    <location>
        <begin position="178"/>
        <end position="212"/>
    </location>
</feature>
<organism evidence="3">
    <name type="scientific">Lotharella globosa</name>
    <dbReference type="NCBI Taxonomy" id="91324"/>
    <lineage>
        <taxon>Eukaryota</taxon>
        <taxon>Sar</taxon>
        <taxon>Rhizaria</taxon>
        <taxon>Cercozoa</taxon>
        <taxon>Chlorarachniophyceae</taxon>
        <taxon>Lotharella</taxon>
    </lineage>
</organism>
<dbReference type="PANTHER" id="PTHR12673:SF263">
    <property type="entry name" value="PLECKSTRIN DOMAIN-CONTAINING PROTEIN"/>
    <property type="match status" value="1"/>
</dbReference>
<feature type="domain" description="DH" evidence="2">
    <location>
        <begin position="209"/>
        <end position="379"/>
    </location>
</feature>
<dbReference type="CDD" id="cd00160">
    <property type="entry name" value="RhoGEF"/>
    <property type="match status" value="1"/>
</dbReference>
<dbReference type="InterPro" id="IPR051092">
    <property type="entry name" value="FYVE_RhoGEF_PH"/>
</dbReference>
<accession>A0A7S4DYY1</accession>
<dbReference type="SUPFAM" id="SSF48065">
    <property type="entry name" value="DBL homology domain (DH-domain)"/>
    <property type="match status" value="1"/>
</dbReference>
<feature type="compositionally biased region" description="Basic and acidic residues" evidence="1">
    <location>
        <begin position="192"/>
        <end position="203"/>
    </location>
</feature>
<dbReference type="AlphaFoldDB" id="A0A7S4DYY1"/>
<protein>
    <recommendedName>
        <fullName evidence="2">DH domain-containing protein</fullName>
    </recommendedName>
</protein>
<dbReference type="PROSITE" id="PS50010">
    <property type="entry name" value="DH_2"/>
    <property type="match status" value="1"/>
</dbReference>
<dbReference type="GO" id="GO:0005737">
    <property type="term" value="C:cytoplasm"/>
    <property type="evidence" value="ECO:0007669"/>
    <property type="project" value="TreeGrafter"/>
</dbReference>
<dbReference type="InterPro" id="IPR035899">
    <property type="entry name" value="DBL_dom_sf"/>
</dbReference>
<sequence length="519" mass="58952">MSARKEKHKIKVVVISGHALSAAHTYVNCALIDADVGRVWKRYQAKTPLGEGPSPTWKKSLVFGGMPSELAFALRFDVFDAESKSCLGRVLIEKEDSLKAMEAWKESNGKPNESWSKWYALKNPAAKAKGFLHIALVPPSVKTADANLNPPVPPPQAKIPQSLEPAVKDSKWRKVMNPVDSLSASQPKTKPQKPEKPWTEERRAKAKKKRVPARQEIIDSEETYLKNLKALQEQYVDPMAEVVSAAEHKKMFTDIKGIYSFHQLFFPFMQKTEDVGDCFVKYADYLKIYTEYINHYADVIQTLSELRKNKKFTNFLKTARKSASSEITGYLIQPVQRIPRYVLLLKELKKYTWPEHKEHDNLVKALAKAQEIATHVNERKRQIENMSKTLEVQSKITGEFDSLIKPDRKMIREDKLIKVSTGMVNLRMTTEFIIHVFLGFISLIGCDVHRHVQQHKEEGTNRFLVFRPSHVDDDNVSIPGQNVAPRGSTRENEANGSRGRGVELQGALHPYIRVGEANG</sequence>
<reference evidence="3" key="1">
    <citation type="submission" date="2021-01" db="EMBL/GenBank/DDBJ databases">
        <authorList>
            <person name="Corre E."/>
            <person name="Pelletier E."/>
            <person name="Niang G."/>
            <person name="Scheremetjew M."/>
            <person name="Finn R."/>
            <person name="Kale V."/>
            <person name="Holt S."/>
            <person name="Cochrane G."/>
            <person name="Meng A."/>
            <person name="Brown T."/>
            <person name="Cohen L."/>
        </authorList>
    </citation>
    <scope>NUCLEOTIDE SEQUENCE</scope>
    <source>
        <strain evidence="3">CCCM811</strain>
    </source>
</reference>